<dbReference type="InterPro" id="IPR029058">
    <property type="entry name" value="AB_hydrolase_fold"/>
</dbReference>
<gene>
    <name evidence="4" type="ORF">SM611_26505</name>
</gene>
<dbReference type="InterPro" id="IPR050300">
    <property type="entry name" value="GDXG_lipolytic_enzyme"/>
</dbReference>
<protein>
    <submittedName>
        <fullName evidence="4">Alpha/beta hydrolase</fullName>
    </submittedName>
</protein>
<dbReference type="Proteomes" id="UP001569963">
    <property type="component" value="Unassembled WGS sequence"/>
</dbReference>
<feature type="domain" description="Alpha/beta hydrolase fold-3" evidence="3">
    <location>
        <begin position="80"/>
        <end position="287"/>
    </location>
</feature>
<dbReference type="RefSeq" id="WP_371952754.1">
    <property type="nucleotide sequence ID" value="NZ_JAXCEI010000013.1"/>
</dbReference>
<reference evidence="4 5" key="1">
    <citation type="submission" date="2023-11" db="EMBL/GenBank/DDBJ databases">
        <title>Actinomadura monticuli sp. nov., isolated from volcanic ash.</title>
        <authorList>
            <person name="Lee S.D."/>
            <person name="Yang H."/>
            <person name="Kim I.S."/>
        </authorList>
    </citation>
    <scope>NUCLEOTIDE SEQUENCE [LARGE SCALE GENOMIC DNA]</scope>
    <source>
        <strain evidence="4 5">DLS-62</strain>
    </source>
</reference>
<dbReference type="GO" id="GO:0016787">
    <property type="term" value="F:hydrolase activity"/>
    <property type="evidence" value="ECO:0007669"/>
    <property type="project" value="UniProtKB-KW"/>
</dbReference>
<keyword evidence="5" id="KW-1185">Reference proteome</keyword>
<evidence type="ECO:0000256" key="2">
    <source>
        <dbReference type="SAM" id="MobiDB-lite"/>
    </source>
</evidence>
<dbReference type="PANTHER" id="PTHR48081">
    <property type="entry name" value="AB HYDROLASE SUPERFAMILY PROTEIN C4A8.06C"/>
    <property type="match status" value="1"/>
</dbReference>
<evidence type="ECO:0000256" key="1">
    <source>
        <dbReference type="ARBA" id="ARBA00022801"/>
    </source>
</evidence>
<evidence type="ECO:0000313" key="5">
    <source>
        <dbReference type="Proteomes" id="UP001569963"/>
    </source>
</evidence>
<evidence type="ECO:0000313" key="4">
    <source>
        <dbReference type="EMBL" id="MFA1542505.1"/>
    </source>
</evidence>
<dbReference type="Gene3D" id="3.40.50.1820">
    <property type="entry name" value="alpha/beta hydrolase"/>
    <property type="match status" value="1"/>
</dbReference>
<name>A0ABV4QIJ3_9ACTN</name>
<keyword evidence="1 4" id="KW-0378">Hydrolase</keyword>
<accession>A0ABV4QIJ3</accession>
<dbReference type="SUPFAM" id="SSF53474">
    <property type="entry name" value="alpha/beta-Hydrolases"/>
    <property type="match status" value="1"/>
</dbReference>
<organism evidence="4 5">
    <name type="scientific">Actinomadura monticuli</name>
    <dbReference type="NCBI Taxonomy" id="3097367"/>
    <lineage>
        <taxon>Bacteria</taxon>
        <taxon>Bacillati</taxon>
        <taxon>Actinomycetota</taxon>
        <taxon>Actinomycetes</taxon>
        <taxon>Streptosporangiales</taxon>
        <taxon>Thermomonosporaceae</taxon>
        <taxon>Actinomadura</taxon>
    </lineage>
</organism>
<dbReference type="Pfam" id="PF07859">
    <property type="entry name" value="Abhydrolase_3"/>
    <property type="match status" value="1"/>
</dbReference>
<dbReference type="EMBL" id="JAXCEI010000013">
    <property type="protein sequence ID" value="MFA1542505.1"/>
    <property type="molecule type" value="Genomic_DNA"/>
</dbReference>
<feature type="region of interest" description="Disordered" evidence="2">
    <location>
        <begin position="310"/>
        <end position="336"/>
    </location>
</feature>
<sequence length="336" mass="35775">MTYAYDPELVPWISMIPHLSIADIEQVRQNEGEMFGSPPAYEPPVPVETRDVTVPGPRDAPGVPVRVFRPAERGGALPGLVFIHGGGFVLGSVDLYQDDATAIAAEVGAVVVSVEYRLAPEHPFPAGLEDCYAALTWTASHAAELGIDPERLAVGGESAGGGLSAAVALLARDRGGPALCFQLLGIPELDDRLDTPSMRAYTDTPIWHRPNAELSWDYYLGEGVRGTAGVSPYAAPARAEDLSGLPPAYVTTCEFDPLRDEGLAYGQRLIQAGVPTEMHHYPGTFHGSTLISGAAVTRRMNADRLDALRRGLHPAGRPLRAPERGGARGPGTRRSS</sequence>
<evidence type="ECO:0000259" key="3">
    <source>
        <dbReference type="Pfam" id="PF07859"/>
    </source>
</evidence>
<proteinExistence type="predicted"/>
<dbReference type="InterPro" id="IPR013094">
    <property type="entry name" value="AB_hydrolase_3"/>
</dbReference>
<comment type="caution">
    <text evidence="4">The sequence shown here is derived from an EMBL/GenBank/DDBJ whole genome shotgun (WGS) entry which is preliminary data.</text>
</comment>
<dbReference type="PANTHER" id="PTHR48081:SF8">
    <property type="entry name" value="ALPHA_BETA HYDROLASE FOLD-3 DOMAIN-CONTAINING PROTEIN-RELATED"/>
    <property type="match status" value="1"/>
</dbReference>